<evidence type="ECO:0000256" key="1">
    <source>
        <dbReference type="ARBA" id="ARBA00023125"/>
    </source>
</evidence>
<proteinExistence type="predicted"/>
<dbReference type="AlphaFoldDB" id="A0A0U3GJJ1"/>
<evidence type="ECO:0000313" key="7">
    <source>
        <dbReference type="Proteomes" id="UP000321155"/>
    </source>
</evidence>
<evidence type="ECO:0000313" key="6">
    <source>
        <dbReference type="Proteomes" id="UP000057181"/>
    </source>
</evidence>
<dbReference type="OrthoDB" id="4773434at2"/>
<feature type="region of interest" description="Disordered" evidence="3">
    <location>
        <begin position="1"/>
        <end position="26"/>
    </location>
</feature>
<dbReference type="Gene3D" id="2.40.50.140">
    <property type="entry name" value="Nucleic acid-binding proteins"/>
    <property type="match status" value="1"/>
</dbReference>
<feature type="region of interest" description="Disordered" evidence="3">
    <location>
        <begin position="115"/>
        <end position="148"/>
    </location>
</feature>
<feature type="compositionally biased region" description="Basic and acidic residues" evidence="3">
    <location>
        <begin position="115"/>
        <end position="129"/>
    </location>
</feature>
<dbReference type="InterPro" id="IPR012340">
    <property type="entry name" value="NA-bd_OB-fold"/>
</dbReference>
<dbReference type="Proteomes" id="UP000057181">
    <property type="component" value="Chromosome"/>
</dbReference>
<sequence length="148" mass="16716">MAIRTQESFSGFIASDPQLSQTSKGDPRFYARVGKEHFRREDDGSFTQTETTYHHMVMFGRSAEHAHDRFAKGDNFIAEGYTREVNYERDGQAVESEEFVAKKIGHDTARTRYEVDRTPRRAAAERDAAAFEPPSRPAQAPQSTAIGL</sequence>
<evidence type="ECO:0000256" key="3">
    <source>
        <dbReference type="SAM" id="MobiDB-lite"/>
    </source>
</evidence>
<gene>
    <name evidence="4" type="ORF">AS188_11835</name>
    <name evidence="5" type="ORF">KFL01_02900</name>
</gene>
<dbReference type="KEGG" id="kfv:AS188_11835"/>
<dbReference type="InterPro" id="IPR000424">
    <property type="entry name" value="Primosome_PriB/ssb"/>
</dbReference>
<dbReference type="RefSeq" id="WP_058859025.1">
    <property type="nucleotide sequence ID" value="NZ_BJZR01000004.1"/>
</dbReference>
<evidence type="ECO:0000313" key="4">
    <source>
        <dbReference type="EMBL" id="ALU40334.1"/>
    </source>
</evidence>
<dbReference type="EMBL" id="CP013254">
    <property type="protein sequence ID" value="ALU40334.1"/>
    <property type="molecule type" value="Genomic_DNA"/>
</dbReference>
<accession>A0A0U3GJJ1</accession>
<dbReference type="PROSITE" id="PS50935">
    <property type="entry name" value="SSB"/>
    <property type="match status" value="1"/>
</dbReference>
<dbReference type="GO" id="GO:0003697">
    <property type="term" value="F:single-stranded DNA binding"/>
    <property type="evidence" value="ECO:0007669"/>
    <property type="project" value="InterPro"/>
</dbReference>
<dbReference type="CDD" id="cd04496">
    <property type="entry name" value="SSB_OBF"/>
    <property type="match status" value="1"/>
</dbReference>
<evidence type="ECO:0000313" key="5">
    <source>
        <dbReference type="EMBL" id="GEO90984.1"/>
    </source>
</evidence>
<dbReference type="SUPFAM" id="SSF50249">
    <property type="entry name" value="Nucleic acid-binding proteins"/>
    <property type="match status" value="1"/>
</dbReference>
<dbReference type="Pfam" id="PF00436">
    <property type="entry name" value="SSB"/>
    <property type="match status" value="1"/>
</dbReference>
<keyword evidence="1 2" id="KW-0238">DNA-binding</keyword>
<dbReference type="EMBL" id="BJZR01000004">
    <property type="protein sequence ID" value="GEO90984.1"/>
    <property type="molecule type" value="Genomic_DNA"/>
</dbReference>
<reference evidence="5 7" key="2">
    <citation type="submission" date="2019-07" db="EMBL/GenBank/DDBJ databases">
        <title>Whole genome shotgun sequence of Kocuria flava NBRC 107626.</title>
        <authorList>
            <person name="Hosoyama A."/>
            <person name="Uohara A."/>
            <person name="Ohji S."/>
            <person name="Ichikawa N."/>
        </authorList>
    </citation>
    <scope>NUCLEOTIDE SEQUENCE [LARGE SCALE GENOMIC DNA]</scope>
    <source>
        <strain evidence="5 7">NBRC 107626</strain>
    </source>
</reference>
<name>A0A0U3GJJ1_9MICC</name>
<evidence type="ECO:0000256" key="2">
    <source>
        <dbReference type="PROSITE-ProRule" id="PRU00252"/>
    </source>
</evidence>
<protein>
    <submittedName>
        <fullName evidence="4">Single-stranded DNA-binding protein</fullName>
    </submittedName>
</protein>
<dbReference type="Proteomes" id="UP000321155">
    <property type="component" value="Unassembled WGS sequence"/>
</dbReference>
<reference evidence="4 6" key="1">
    <citation type="submission" date="2015-11" db="EMBL/GenBank/DDBJ databases">
        <title>Complete Genome Sequence of Kocuria flava strain HO-9041.</title>
        <authorList>
            <person name="Zhou M."/>
            <person name="Dai J."/>
        </authorList>
    </citation>
    <scope>NUCLEOTIDE SEQUENCE [LARGE SCALE GENOMIC DNA]</scope>
    <source>
        <strain evidence="4 6">HO-9041</strain>
    </source>
</reference>
<keyword evidence="7" id="KW-1185">Reference proteome</keyword>
<organism evidence="4 6">
    <name type="scientific">Kocuria flava</name>
    <dbReference type="NCBI Taxonomy" id="446860"/>
    <lineage>
        <taxon>Bacteria</taxon>
        <taxon>Bacillati</taxon>
        <taxon>Actinomycetota</taxon>
        <taxon>Actinomycetes</taxon>
        <taxon>Micrococcales</taxon>
        <taxon>Micrococcaceae</taxon>
        <taxon>Kocuria</taxon>
    </lineage>
</organism>
<dbReference type="STRING" id="446860.AS188_11835"/>